<accession>A0A2I2F9Z0</accession>
<evidence type="ECO:0000259" key="3">
    <source>
        <dbReference type="Pfam" id="PF00144"/>
    </source>
</evidence>
<evidence type="ECO:0000259" key="4">
    <source>
        <dbReference type="Pfam" id="PF07930"/>
    </source>
</evidence>
<evidence type="ECO:0000313" key="6">
    <source>
        <dbReference type="Proteomes" id="UP000234585"/>
    </source>
</evidence>
<dbReference type="InterPro" id="IPR050491">
    <property type="entry name" value="AmpC-like"/>
</dbReference>
<dbReference type="GeneID" id="36524633"/>
<dbReference type="InterPro" id="IPR001466">
    <property type="entry name" value="Beta-lactam-related"/>
</dbReference>
<dbReference type="InterPro" id="IPR012856">
    <property type="entry name" value="DAP_B_dom"/>
</dbReference>
<dbReference type="OrthoDB" id="5946976at2759"/>
<dbReference type="PANTHER" id="PTHR46825:SF9">
    <property type="entry name" value="BETA-LACTAMASE-RELATED DOMAIN-CONTAINING PROTEIN"/>
    <property type="match status" value="1"/>
</dbReference>
<dbReference type="Gene3D" id="3.40.710.10">
    <property type="entry name" value="DD-peptidase/beta-lactamase superfamily"/>
    <property type="match status" value="1"/>
</dbReference>
<feature type="domain" description="D-aminopeptidase" evidence="4">
    <location>
        <begin position="375"/>
        <end position="551"/>
    </location>
</feature>
<organism evidence="5 6">
    <name type="scientific">Aspergillus candidus</name>
    <dbReference type="NCBI Taxonomy" id="41067"/>
    <lineage>
        <taxon>Eukaryota</taxon>
        <taxon>Fungi</taxon>
        <taxon>Dikarya</taxon>
        <taxon>Ascomycota</taxon>
        <taxon>Pezizomycotina</taxon>
        <taxon>Eurotiomycetes</taxon>
        <taxon>Eurotiomycetidae</taxon>
        <taxon>Eurotiales</taxon>
        <taxon>Aspergillaceae</taxon>
        <taxon>Aspergillus</taxon>
        <taxon>Aspergillus subgen. Circumdati</taxon>
    </lineage>
</organism>
<dbReference type="NCBIfam" id="NF009622">
    <property type="entry name" value="PRK13128.1"/>
    <property type="match status" value="1"/>
</dbReference>
<dbReference type="Proteomes" id="UP000234585">
    <property type="component" value="Unassembled WGS sequence"/>
</dbReference>
<dbReference type="GO" id="GO:0004177">
    <property type="term" value="F:aminopeptidase activity"/>
    <property type="evidence" value="ECO:0007669"/>
    <property type="project" value="UniProtKB-KW"/>
</dbReference>
<dbReference type="Pfam" id="PF07930">
    <property type="entry name" value="DAP_B"/>
    <property type="match status" value="1"/>
</dbReference>
<keyword evidence="1" id="KW-0645">Protease</keyword>
<evidence type="ECO:0000256" key="1">
    <source>
        <dbReference type="ARBA" id="ARBA00022438"/>
    </source>
</evidence>
<reference evidence="5 6" key="1">
    <citation type="submission" date="2017-12" db="EMBL/GenBank/DDBJ databases">
        <authorList>
            <consortium name="DOE Joint Genome Institute"/>
            <person name="Haridas S."/>
            <person name="Kjaerbolling I."/>
            <person name="Vesth T.C."/>
            <person name="Frisvad J.C."/>
            <person name="Nybo J.L."/>
            <person name="Theobald S."/>
            <person name="Kuo A."/>
            <person name="Bowyer P."/>
            <person name="Matsuda Y."/>
            <person name="Mondo S."/>
            <person name="Lyhne E.K."/>
            <person name="Kogle M.E."/>
            <person name="Clum A."/>
            <person name="Lipzen A."/>
            <person name="Salamov A."/>
            <person name="Ngan C.Y."/>
            <person name="Daum C."/>
            <person name="Chiniquy J."/>
            <person name="Barry K."/>
            <person name="LaButti K."/>
            <person name="Simmons B.A."/>
            <person name="Magnuson J.K."/>
            <person name="Mortensen U.H."/>
            <person name="Larsen T.O."/>
            <person name="Grigoriev I.V."/>
            <person name="Baker S.E."/>
            <person name="Andersen M.R."/>
            <person name="Nordberg H.P."/>
            <person name="Cantor M.N."/>
            <person name="Hua S.X."/>
        </authorList>
    </citation>
    <scope>NUCLEOTIDE SEQUENCE [LARGE SCALE GENOMIC DNA]</scope>
    <source>
        <strain evidence="5 6">CBS 102.13</strain>
    </source>
</reference>
<keyword evidence="6" id="KW-1185">Reference proteome</keyword>
<comment type="similarity">
    <text evidence="2">Belongs to the peptidase S12 family.</text>
</comment>
<feature type="domain" description="Beta-lactamase-related" evidence="3">
    <location>
        <begin position="34"/>
        <end position="349"/>
    </location>
</feature>
<dbReference type="PANTHER" id="PTHR46825">
    <property type="entry name" value="D-ALANYL-D-ALANINE-CARBOXYPEPTIDASE/ENDOPEPTIDASE AMPH"/>
    <property type="match status" value="1"/>
</dbReference>
<protein>
    <submittedName>
        <fullName evidence="5">Beta-lactamase/transpeptidase-like protein</fullName>
    </submittedName>
</protein>
<name>A0A2I2F9Z0_ASPCN</name>
<dbReference type="AlphaFoldDB" id="A0A2I2F9Z0"/>
<gene>
    <name evidence="5" type="ORF">BDW47DRAFT_132075</name>
</gene>
<dbReference type="EMBL" id="KZ559143">
    <property type="protein sequence ID" value="PLB37454.1"/>
    <property type="molecule type" value="Genomic_DNA"/>
</dbReference>
<dbReference type="InterPro" id="IPR027279">
    <property type="entry name" value="D_amino_pept/lipop_sf"/>
</dbReference>
<dbReference type="Pfam" id="PF00144">
    <property type="entry name" value="Beta-lactamase"/>
    <property type="match status" value="1"/>
</dbReference>
<dbReference type="SUPFAM" id="SSF56601">
    <property type="entry name" value="beta-lactamase/transpeptidase-like"/>
    <property type="match status" value="1"/>
</dbReference>
<dbReference type="RefSeq" id="XP_024671466.1">
    <property type="nucleotide sequence ID" value="XM_024817473.1"/>
</dbReference>
<dbReference type="InterPro" id="IPR012338">
    <property type="entry name" value="Beta-lactam/transpept-like"/>
</dbReference>
<evidence type="ECO:0000313" key="5">
    <source>
        <dbReference type="EMBL" id="PLB37454.1"/>
    </source>
</evidence>
<evidence type="ECO:0000256" key="2">
    <source>
        <dbReference type="ARBA" id="ARBA00038215"/>
    </source>
</evidence>
<sequence>MARLMTSILAASDKQIILDRKSVQRILEFAPSIYRGPGGSIAVLKDGELSAQHAWGYANLEECIPMTSSTLMPICSITKQMVCMVLKDLERNPTPEMAARGPTHAQLSASFRRILRTEITESTGLRLEHLCHMQSGIRDYWAMTMFWGTTPEGEFTIPEHTDQVIARTTSLHFPPGSQYSYSNLNFHVLARVLEDVSGKPLGELLRERLFTPAQMTTARLGADTSRLPPPCEGYEGSESLGFVRAINRMQWSGDAGVVATLTDMVEYERHLDQSWTDPQSIYREIAKPPCFADGNPASYGYGLGHGSIGGFKTIGHGGALRGYRLHRLHVPSERLSVVVMLNSEVDAKEVATYVVKEVLHLPKTLNPATPPINFPPSLAGTFFDPDAQMALELTQGGQNRITISYAISPETLALVDTQTARSETLRATLSDNSIELRRINDNRVIPLRRVAAPPEPPKGEEYTGRYSCGEIDSTFHCTGTGGMLYGSFDGFLGQGPAYPMRYLGEDLWLLAYPRGLDAPAPGNWTLAFQRGAQGTVVGVTISCWLARKVVFTRS</sequence>
<dbReference type="Gene3D" id="2.40.128.50">
    <property type="match status" value="2"/>
</dbReference>
<keyword evidence="1" id="KW-0031">Aminopeptidase</keyword>
<proteinExistence type="inferred from homology"/>
<dbReference type="SUPFAM" id="SSF50886">
    <property type="entry name" value="D-aminopeptidase, middle and C-terminal domains"/>
    <property type="match status" value="2"/>
</dbReference>
<keyword evidence="1" id="KW-0378">Hydrolase</keyword>